<dbReference type="Proteomes" id="UP000007755">
    <property type="component" value="Unassembled WGS sequence"/>
</dbReference>
<dbReference type="InParanoid" id="F4X0I1"/>
<dbReference type="EMBL" id="GL888498">
    <property type="protein sequence ID" value="EGI59973.1"/>
    <property type="molecule type" value="Genomic_DNA"/>
</dbReference>
<dbReference type="AlphaFoldDB" id="F4X0I1"/>
<sequence>MDKEEEYPTIIVAPAMPSLSSKLHEANQLIETWNLASPKICRKDEIIRFVYVIKIMGTSKLKDQWSVQRRTEERKQEHYGTKRDRIYSTFKEVWDIRCHAMQIDGGESGASC</sequence>
<proteinExistence type="predicted"/>
<evidence type="ECO:0000313" key="2">
    <source>
        <dbReference type="Proteomes" id="UP000007755"/>
    </source>
</evidence>
<accession>F4X0I1</accession>
<name>F4X0I1_ACREC</name>
<gene>
    <name evidence="1" type="ORF">G5I_11760</name>
</gene>
<reference evidence="1" key="1">
    <citation type="submission" date="2011-02" db="EMBL/GenBank/DDBJ databases">
        <title>The genome of the leaf-cutting ant Acromyrmex echinatior suggests key adaptations to social evolution and fungus farming.</title>
        <authorList>
            <person name="Nygaard S."/>
            <person name="Zhang G."/>
        </authorList>
    </citation>
    <scope>NUCLEOTIDE SEQUENCE</scope>
</reference>
<protein>
    <submittedName>
        <fullName evidence="1">Uncharacterized protein</fullName>
    </submittedName>
</protein>
<keyword evidence="2" id="KW-1185">Reference proteome</keyword>
<evidence type="ECO:0000313" key="1">
    <source>
        <dbReference type="EMBL" id="EGI59973.1"/>
    </source>
</evidence>
<organism evidence="2">
    <name type="scientific">Acromyrmex echinatior</name>
    <name type="common">Panamanian leafcutter ant</name>
    <name type="synonym">Acromyrmex octospinosus echinatior</name>
    <dbReference type="NCBI Taxonomy" id="103372"/>
    <lineage>
        <taxon>Eukaryota</taxon>
        <taxon>Metazoa</taxon>
        <taxon>Ecdysozoa</taxon>
        <taxon>Arthropoda</taxon>
        <taxon>Hexapoda</taxon>
        <taxon>Insecta</taxon>
        <taxon>Pterygota</taxon>
        <taxon>Neoptera</taxon>
        <taxon>Endopterygota</taxon>
        <taxon>Hymenoptera</taxon>
        <taxon>Apocrita</taxon>
        <taxon>Aculeata</taxon>
        <taxon>Formicoidea</taxon>
        <taxon>Formicidae</taxon>
        <taxon>Myrmicinae</taxon>
        <taxon>Acromyrmex</taxon>
    </lineage>
</organism>